<proteinExistence type="predicted"/>
<gene>
    <name evidence="1" type="ORF">SAMN05443636_2649</name>
</gene>
<reference evidence="1 2" key="1">
    <citation type="submission" date="2016-11" db="EMBL/GenBank/DDBJ databases">
        <authorList>
            <person name="Jaros S."/>
            <person name="Januszkiewicz K."/>
            <person name="Wedrychowicz H."/>
        </authorList>
    </citation>
    <scope>NUCLEOTIDE SEQUENCE [LARGE SCALE GENOMIC DNA]</scope>
    <source>
        <strain evidence="1 2">DSM 9297</strain>
    </source>
</reference>
<dbReference type="RefSeq" id="WP_073310340.1">
    <property type="nucleotide sequence ID" value="NZ_FQWV01000007.1"/>
</dbReference>
<dbReference type="AlphaFoldDB" id="A0A1M5T5Q1"/>
<keyword evidence="2" id="KW-1185">Reference proteome</keyword>
<evidence type="ECO:0000313" key="2">
    <source>
        <dbReference type="Proteomes" id="UP000184357"/>
    </source>
</evidence>
<dbReference type="Pfam" id="PF26484">
    <property type="entry name" value="WNWW"/>
    <property type="match status" value="1"/>
</dbReference>
<organism evidence="1 2">
    <name type="scientific">Halobaculum gomorrense</name>
    <dbReference type="NCBI Taxonomy" id="43928"/>
    <lineage>
        <taxon>Archaea</taxon>
        <taxon>Methanobacteriati</taxon>
        <taxon>Methanobacteriota</taxon>
        <taxon>Stenosarchaea group</taxon>
        <taxon>Halobacteria</taxon>
        <taxon>Halobacteriales</taxon>
        <taxon>Haloferacaceae</taxon>
        <taxon>Halobaculum</taxon>
    </lineage>
</organism>
<accession>A0A1M5T5Q1</accession>
<protein>
    <submittedName>
        <fullName evidence="1">Uncharacterized protein</fullName>
    </submittedName>
</protein>
<sequence length="97" mass="10866">MDSRELTAALEREFGGTEAARRTVARQARDLADSGAIEADRGHELTVEDVIENLADAPEDHDLVERWNWWLGSLETAYGGYERFTVRFVDDGPDVNA</sequence>
<evidence type="ECO:0000313" key="1">
    <source>
        <dbReference type="EMBL" id="SHH46054.1"/>
    </source>
</evidence>
<name>A0A1M5T5Q1_9EURY</name>
<dbReference type="OrthoDB" id="197908at2157"/>
<dbReference type="EMBL" id="FQWV01000007">
    <property type="protein sequence ID" value="SHH46054.1"/>
    <property type="molecule type" value="Genomic_DNA"/>
</dbReference>
<dbReference type="InterPro" id="IPR058716">
    <property type="entry name" value="WNWW_dom-containing"/>
</dbReference>
<dbReference type="Proteomes" id="UP000184357">
    <property type="component" value="Unassembled WGS sequence"/>
</dbReference>